<reference evidence="1 2" key="1">
    <citation type="journal article" date="2011" name="BMC Genomics">
        <title>Insight into cross-talk between intra-amoebal pathogens.</title>
        <authorList>
            <person name="Gimenez G."/>
            <person name="Bertelli C."/>
            <person name="Moliner C."/>
            <person name="Robert C."/>
            <person name="Raoult D."/>
            <person name="Fournier P.E."/>
            <person name="Greub G."/>
        </authorList>
    </citation>
    <scope>NUCLEOTIDE SEQUENCE [LARGE SCALE GENOMIC DNA]</scope>
    <source>
        <strain evidence="1 2">LLAP12</strain>
    </source>
</reference>
<protein>
    <submittedName>
        <fullName evidence="1">Uncharacterized protein</fullName>
    </submittedName>
</protein>
<sequence>MFVILKNNIPNRLDAPATVDMMNALSMLMPFGELLYV</sequence>
<evidence type="ECO:0000313" key="1">
    <source>
        <dbReference type="EMBL" id="EHL32489.1"/>
    </source>
</evidence>
<dbReference type="InParanoid" id="G9EJS9"/>
<dbReference type="STRING" id="658187.LDG_5445"/>
<organism evidence="1 2">
    <name type="scientific">Legionella drancourtii LLAP12</name>
    <dbReference type="NCBI Taxonomy" id="658187"/>
    <lineage>
        <taxon>Bacteria</taxon>
        <taxon>Pseudomonadati</taxon>
        <taxon>Pseudomonadota</taxon>
        <taxon>Gammaproteobacteria</taxon>
        <taxon>Legionellales</taxon>
        <taxon>Legionellaceae</taxon>
        <taxon>Legionella</taxon>
    </lineage>
</organism>
<accession>G9EJS9</accession>
<dbReference type="AlphaFoldDB" id="G9EJS9"/>
<dbReference type="EMBL" id="JH413798">
    <property type="protein sequence ID" value="EHL32489.1"/>
    <property type="molecule type" value="Genomic_DNA"/>
</dbReference>
<name>G9EJS9_9GAMM</name>
<dbReference type="Proteomes" id="UP000002770">
    <property type="component" value="Unassembled WGS sequence"/>
</dbReference>
<keyword evidence="2" id="KW-1185">Reference proteome</keyword>
<gene>
    <name evidence="1" type="ORF">LDG_5445</name>
</gene>
<proteinExistence type="predicted"/>
<dbReference type="HOGENOM" id="CLU_3345273_0_0_6"/>
<evidence type="ECO:0000313" key="2">
    <source>
        <dbReference type="Proteomes" id="UP000002770"/>
    </source>
</evidence>